<evidence type="ECO:0000313" key="6">
    <source>
        <dbReference type="Proteomes" id="UP000310066"/>
    </source>
</evidence>
<reference evidence="5 6" key="1">
    <citation type="submission" date="2017-03" db="EMBL/GenBank/DDBJ databases">
        <title>Genomes of endolithic fungi from Antarctica.</title>
        <authorList>
            <person name="Coleine C."/>
            <person name="Masonjones S."/>
            <person name="Stajich J.E."/>
        </authorList>
    </citation>
    <scope>NUCLEOTIDE SEQUENCE [LARGE SCALE GENOMIC DNA]</scope>
    <source>
        <strain evidence="5 6">CCFEE 5311</strain>
    </source>
</reference>
<organism evidence="5 6">
    <name type="scientific">Friedmanniomyces endolithicus</name>
    <dbReference type="NCBI Taxonomy" id="329885"/>
    <lineage>
        <taxon>Eukaryota</taxon>
        <taxon>Fungi</taxon>
        <taxon>Dikarya</taxon>
        <taxon>Ascomycota</taxon>
        <taxon>Pezizomycotina</taxon>
        <taxon>Dothideomycetes</taxon>
        <taxon>Dothideomycetidae</taxon>
        <taxon>Mycosphaerellales</taxon>
        <taxon>Teratosphaeriaceae</taxon>
        <taxon>Friedmanniomyces</taxon>
    </lineage>
</organism>
<evidence type="ECO:0000313" key="5">
    <source>
        <dbReference type="EMBL" id="TKA47762.1"/>
    </source>
</evidence>
<dbReference type="SUPFAM" id="SSF52833">
    <property type="entry name" value="Thioredoxin-like"/>
    <property type="match status" value="1"/>
</dbReference>
<dbReference type="SFLD" id="SFLDS00019">
    <property type="entry name" value="Glutathione_Transferase_(cytos"/>
    <property type="match status" value="1"/>
</dbReference>
<protein>
    <recommendedName>
        <fullName evidence="4">GST N-terminal domain-containing protein</fullName>
    </recommendedName>
</protein>
<dbReference type="GO" id="GO:0003723">
    <property type="term" value="F:RNA binding"/>
    <property type="evidence" value="ECO:0007669"/>
    <property type="project" value="UniProtKB-KW"/>
</dbReference>
<dbReference type="PROSITE" id="PS50404">
    <property type="entry name" value="GST_NTER"/>
    <property type="match status" value="1"/>
</dbReference>
<dbReference type="PANTHER" id="PTHR44051">
    <property type="entry name" value="GLUTATHIONE S-TRANSFERASE-RELATED"/>
    <property type="match status" value="1"/>
</dbReference>
<feature type="region of interest" description="Disordered" evidence="3">
    <location>
        <begin position="365"/>
        <end position="393"/>
    </location>
</feature>
<feature type="domain" description="GST N-terminal" evidence="4">
    <location>
        <begin position="437"/>
        <end position="518"/>
    </location>
</feature>
<dbReference type="InterPro" id="IPR002942">
    <property type="entry name" value="S4_RNA-bd"/>
</dbReference>
<feature type="compositionally biased region" description="Low complexity" evidence="3">
    <location>
        <begin position="371"/>
        <end position="383"/>
    </location>
</feature>
<dbReference type="Pfam" id="PF01479">
    <property type="entry name" value="S4"/>
    <property type="match status" value="1"/>
</dbReference>
<dbReference type="PANTHER" id="PTHR44051:SF3">
    <property type="entry name" value="TRANSCRIPTIONAL REGULATOR URE2"/>
    <property type="match status" value="1"/>
</dbReference>
<dbReference type="Pfam" id="PF02798">
    <property type="entry name" value="GST_N"/>
    <property type="match status" value="1"/>
</dbReference>
<dbReference type="STRING" id="329885.A0A4U0VGB5"/>
<dbReference type="InterPro" id="IPR004045">
    <property type="entry name" value="Glutathione_S-Trfase_N"/>
</dbReference>
<comment type="caution">
    <text evidence="5">The sequence shown here is derived from an EMBL/GenBank/DDBJ whole genome shotgun (WGS) entry which is preliminary data.</text>
</comment>
<evidence type="ECO:0000256" key="1">
    <source>
        <dbReference type="ARBA" id="ARBA00007409"/>
    </source>
</evidence>
<dbReference type="SMART" id="SM00363">
    <property type="entry name" value="S4"/>
    <property type="match status" value="1"/>
</dbReference>
<accession>A0A4U0VGB5</accession>
<proteinExistence type="inferred from homology"/>
<keyword evidence="2" id="KW-0694">RNA-binding</keyword>
<dbReference type="Gene3D" id="3.10.290.10">
    <property type="entry name" value="RNA-binding S4 domain"/>
    <property type="match status" value="1"/>
</dbReference>
<dbReference type="Proteomes" id="UP000310066">
    <property type="component" value="Unassembled WGS sequence"/>
</dbReference>
<dbReference type="InterPro" id="IPR036986">
    <property type="entry name" value="S4_RNA-bd_sf"/>
</dbReference>
<name>A0A4U0VGB5_9PEZI</name>
<evidence type="ECO:0000256" key="3">
    <source>
        <dbReference type="SAM" id="MobiDB-lite"/>
    </source>
</evidence>
<comment type="similarity">
    <text evidence="1">Belongs to the GST superfamily.</text>
</comment>
<evidence type="ECO:0000256" key="2">
    <source>
        <dbReference type="PROSITE-ProRule" id="PRU00182"/>
    </source>
</evidence>
<dbReference type="PROSITE" id="PS50889">
    <property type="entry name" value="S4"/>
    <property type="match status" value="1"/>
</dbReference>
<sequence length="564" mass="63951">MSEARDSKFTSLTQWLGDSTKVRQDWSRETLYNLSRLTTPPAHTKTFFQQKWMAKSLARGYHNPYVREGQWTRLFDRRLPAVVSMNHQYLAKYDGSEMARGRGMGVERENIPRGRGEDGEMGVAAAGAFRDGDQVQRQYDGRVQKTPYMHMTFHPLERRLDTAIWRALFSSSVKQARQFVVHGWVRVNGKKMIYSSYQLNPGDLFSVEPERVMFATGARKKKRTSALSAQDDAEEDDRESSRSAQKTKEQALDERTDEEQGEGSDAGAATLESDEEREAMTTKPEDEADARKAMKNLVFRAKRILEDSKRKLSGKRQQELRAFAQSVRKTMSKHRPSETAALAEEDGVEAFETALAEIMTKIPADDLPTESTSTTQAQTTASAISNDPKLRDPDRVDSYNAQKDAALLSAALARARENPIDISKPRKYPVTLHSLPTSIPNSFHRQGPNPWKVAIFLNELDLPYETEFMQFPDLKKEPFESINPNGRVPAIEDPNTGMKVWESGAIIEYLLETYDESNKSGLIYTSGAAKWEQKSWACFQMSGQGPMYGQRAWFTFVRYSPAMI</sequence>
<feature type="region of interest" description="Disordered" evidence="3">
    <location>
        <begin position="217"/>
        <end position="291"/>
    </location>
</feature>
<dbReference type="CDD" id="cd00165">
    <property type="entry name" value="S4"/>
    <property type="match status" value="1"/>
</dbReference>
<dbReference type="InterPro" id="IPR040079">
    <property type="entry name" value="Glutathione_S-Trfase"/>
</dbReference>
<dbReference type="CDD" id="cd03048">
    <property type="entry name" value="GST_N_Ure2p_like"/>
    <property type="match status" value="1"/>
</dbReference>
<dbReference type="AlphaFoldDB" id="A0A4U0VGB5"/>
<dbReference type="SUPFAM" id="SSF55174">
    <property type="entry name" value="Alpha-L RNA-binding motif"/>
    <property type="match status" value="1"/>
</dbReference>
<evidence type="ECO:0000259" key="4">
    <source>
        <dbReference type="PROSITE" id="PS50404"/>
    </source>
</evidence>
<dbReference type="EMBL" id="NAJP01000005">
    <property type="protein sequence ID" value="TKA47762.1"/>
    <property type="molecule type" value="Genomic_DNA"/>
</dbReference>
<feature type="compositionally biased region" description="Basic and acidic residues" evidence="3">
    <location>
        <begin position="278"/>
        <end position="291"/>
    </location>
</feature>
<dbReference type="OrthoDB" id="3356781at2759"/>
<dbReference type="SFLD" id="SFLDG00358">
    <property type="entry name" value="Main_(cytGST)"/>
    <property type="match status" value="1"/>
</dbReference>
<gene>
    <name evidence="5" type="ORF">B0A54_02136</name>
</gene>
<dbReference type="InterPro" id="IPR036249">
    <property type="entry name" value="Thioredoxin-like_sf"/>
</dbReference>
<dbReference type="Gene3D" id="1.20.1050.130">
    <property type="match status" value="1"/>
</dbReference>